<evidence type="ECO:0000256" key="1">
    <source>
        <dbReference type="SAM" id="SignalP"/>
    </source>
</evidence>
<evidence type="ECO:0000313" key="3">
    <source>
        <dbReference type="Proteomes" id="UP001515683"/>
    </source>
</evidence>
<keyword evidence="3" id="KW-1185">Reference proteome</keyword>
<gene>
    <name evidence="2" type="ORF">F3J40_21825</name>
</gene>
<name>A0ABX0RHC8_9GAMM</name>
<keyword evidence="1" id="KW-0732">Signal</keyword>
<evidence type="ECO:0000313" key="2">
    <source>
        <dbReference type="EMBL" id="NIF24214.1"/>
    </source>
</evidence>
<feature type="chain" id="PRO_5045067063" evidence="1">
    <location>
        <begin position="22"/>
        <end position="114"/>
    </location>
</feature>
<sequence>MTMRIKPMVCLLCFLCAPLQARDPFHPLGTDRCAQPQASQEEWRLMGVLGREGDYRAWLVHKPQHTVIAINQQQPQPLPGWQLLTLNPQELTLRLESDCTDLRWRFHLHGASRD</sequence>
<accession>A0ABX0RHC8</accession>
<dbReference type="Proteomes" id="UP001515683">
    <property type="component" value="Unassembled WGS sequence"/>
</dbReference>
<protein>
    <submittedName>
        <fullName evidence="2">DUF2531 family protein</fullName>
    </submittedName>
</protein>
<dbReference type="Pfam" id="PF10748">
    <property type="entry name" value="HofP"/>
    <property type="match status" value="1"/>
</dbReference>
<feature type="signal peptide" evidence="1">
    <location>
        <begin position="1"/>
        <end position="21"/>
    </location>
</feature>
<comment type="caution">
    <text evidence="2">The sequence shown here is derived from an EMBL/GenBank/DDBJ whole genome shotgun (WGS) entry which is preliminary data.</text>
</comment>
<dbReference type="EMBL" id="VWXF01000013">
    <property type="protein sequence ID" value="NIF24214.1"/>
    <property type="molecule type" value="Genomic_DNA"/>
</dbReference>
<organism evidence="2 3">
    <name type="scientific">Candidatus Pantoea multigeneris</name>
    <dbReference type="NCBI Taxonomy" id="2608357"/>
    <lineage>
        <taxon>Bacteria</taxon>
        <taxon>Pseudomonadati</taxon>
        <taxon>Pseudomonadota</taxon>
        <taxon>Gammaproteobacteria</taxon>
        <taxon>Enterobacterales</taxon>
        <taxon>Erwiniaceae</taxon>
        <taxon>Pantoea</taxon>
    </lineage>
</organism>
<proteinExistence type="predicted"/>
<reference evidence="2 3" key="1">
    <citation type="journal article" date="2019" name="bioRxiv">
        <title>Bacteria contribute to plant secondary compound degradation in a generalist herbivore system.</title>
        <authorList>
            <person name="Francoeur C.B."/>
            <person name="Khadempour L."/>
            <person name="Moreira-Soto R.D."/>
            <person name="Gotting K."/>
            <person name="Book A.J."/>
            <person name="Pinto-Tomas A.A."/>
            <person name="Keefover-Ring K."/>
            <person name="Currie C.R."/>
        </authorList>
    </citation>
    <scope>NUCLEOTIDE SEQUENCE [LARGE SCALE GENOMIC DNA]</scope>
    <source>
        <strain evidence="2">Acro-835</strain>
    </source>
</reference>
<dbReference type="InterPro" id="IPR019684">
    <property type="entry name" value="HofP"/>
</dbReference>